<name>K6DR99_9BACI</name>
<keyword evidence="4" id="KW-1185">Reference proteome</keyword>
<keyword evidence="1" id="KW-0472">Membrane</keyword>
<dbReference type="Gene3D" id="3.30.479.30">
    <property type="entry name" value="Band 7 domain"/>
    <property type="match status" value="1"/>
</dbReference>
<comment type="caution">
    <text evidence="3">The sequence shown here is derived from an EMBL/GenBank/DDBJ whole genome shotgun (WGS) entry which is preliminary data.</text>
</comment>
<dbReference type="PANTHER" id="PTHR43446:SF1">
    <property type="entry name" value="BAND 7 DOMAIN-CONTAINING PROTEIN"/>
    <property type="match status" value="1"/>
</dbReference>
<dbReference type="AlphaFoldDB" id="K6DR99"/>
<keyword evidence="1" id="KW-0812">Transmembrane</keyword>
<evidence type="ECO:0000313" key="3">
    <source>
        <dbReference type="EMBL" id="EKN70864.1"/>
    </source>
</evidence>
<feature type="domain" description="Band 7" evidence="2">
    <location>
        <begin position="52"/>
        <end position="219"/>
    </location>
</feature>
<dbReference type="Pfam" id="PF01145">
    <property type="entry name" value="Band_7"/>
    <property type="match status" value="1"/>
</dbReference>
<dbReference type="eggNOG" id="COG0330">
    <property type="taxonomic scope" value="Bacteria"/>
</dbReference>
<dbReference type="Proteomes" id="UP000006316">
    <property type="component" value="Unassembled WGS sequence"/>
</dbReference>
<evidence type="ECO:0000256" key="1">
    <source>
        <dbReference type="SAM" id="Phobius"/>
    </source>
</evidence>
<organism evidence="3 4">
    <name type="scientific">Neobacillus bataviensis LMG 21833</name>
    <dbReference type="NCBI Taxonomy" id="1117379"/>
    <lineage>
        <taxon>Bacteria</taxon>
        <taxon>Bacillati</taxon>
        <taxon>Bacillota</taxon>
        <taxon>Bacilli</taxon>
        <taxon>Bacillales</taxon>
        <taxon>Bacillaceae</taxon>
        <taxon>Neobacillus</taxon>
    </lineage>
</organism>
<dbReference type="InterPro" id="IPR036013">
    <property type="entry name" value="Band_7/SPFH_dom_sf"/>
</dbReference>
<dbReference type="PANTHER" id="PTHR43446">
    <property type="entry name" value="MEMBRANE PROTEIN-RELATED"/>
    <property type="match status" value="1"/>
</dbReference>
<evidence type="ECO:0000313" key="4">
    <source>
        <dbReference type="Proteomes" id="UP000006316"/>
    </source>
</evidence>
<protein>
    <recommendedName>
        <fullName evidence="2">Band 7 domain-containing protein</fullName>
    </recommendedName>
</protein>
<feature type="transmembrane region" description="Helical" evidence="1">
    <location>
        <begin position="12"/>
        <end position="30"/>
    </location>
</feature>
<dbReference type="SMART" id="SM00244">
    <property type="entry name" value="PHB"/>
    <property type="match status" value="1"/>
</dbReference>
<sequence length="286" mass="31519">MSEKSIFKMNGFAALIIALLCIGFGIYLIVTGEIPVKITGVVVLLIGLIVTTSLTIVQPNEAKVLTFFGTYLGVIRDQGLWATIPFTFKRSVSLRVTNFNSEKLKVNDLEGNPIEIAAVVVYKVRDAAKALYDVENYEKFIQIQSETGIRHIASRYAYDSFDHDAENTFTLRQNSDEVADVLMSDLQKRLDVAGVDVIEARIMHLAYSSEIASAMLQRQQAQAVLSARKVIVDGAVGLVKAAIDQLAEQEIVELDEEKKAQMVNNLMVAIVSEKGTQPIINTGSIY</sequence>
<reference evidence="3 4" key="1">
    <citation type="journal article" date="2012" name="Front. Microbiol.">
        <title>Redundancy and modularity in membrane-associated dissimilatory nitrate reduction in Bacillus.</title>
        <authorList>
            <person name="Heylen K."/>
            <person name="Keltjens J."/>
        </authorList>
    </citation>
    <scope>NUCLEOTIDE SEQUENCE [LARGE SCALE GENOMIC DNA]</scope>
    <source>
        <strain evidence="4">LMG 21833T</strain>
    </source>
</reference>
<keyword evidence="1" id="KW-1133">Transmembrane helix</keyword>
<accession>K6DR99</accession>
<evidence type="ECO:0000259" key="2">
    <source>
        <dbReference type="SMART" id="SM00244"/>
    </source>
</evidence>
<dbReference type="InterPro" id="IPR001107">
    <property type="entry name" value="Band_7"/>
</dbReference>
<dbReference type="STRING" id="1117379.BABA_03344"/>
<gene>
    <name evidence="3" type="ORF">BABA_03344</name>
</gene>
<dbReference type="PATRIC" id="fig|1117379.3.peg.685"/>
<dbReference type="CDD" id="cd03402">
    <property type="entry name" value="SPFH_like_u2"/>
    <property type="match status" value="1"/>
</dbReference>
<proteinExistence type="predicted"/>
<dbReference type="OrthoDB" id="9813479at2"/>
<feature type="transmembrane region" description="Helical" evidence="1">
    <location>
        <begin position="36"/>
        <end position="57"/>
    </location>
</feature>
<dbReference type="RefSeq" id="WP_007083706.1">
    <property type="nucleotide sequence ID" value="NZ_AJLS01000035.1"/>
</dbReference>
<dbReference type="EMBL" id="AJLS01000035">
    <property type="protein sequence ID" value="EKN70864.1"/>
    <property type="molecule type" value="Genomic_DNA"/>
</dbReference>
<dbReference type="SUPFAM" id="SSF117892">
    <property type="entry name" value="Band 7/SPFH domain"/>
    <property type="match status" value="1"/>
</dbReference>